<keyword evidence="1" id="KW-0004">4Fe-4S</keyword>
<sequence length="137" mass="15612">MKTNEILVQELIKNRVKTPADLAVIKRKVAKKYKIPCPTNVALLKTYHKMAKNKRMKSSKELENLLLTRPVRSLSGIVNVSVLTKSYPCPGKCIFCPTEKGLPKSYVSGEPAVERAKILKFDPYLQVKRRIEMLKNQ</sequence>
<name>X1N254_9ZZZZ</name>
<dbReference type="EMBL" id="BARV01017229">
    <property type="protein sequence ID" value="GAI20945.1"/>
    <property type="molecule type" value="Genomic_DNA"/>
</dbReference>
<dbReference type="GO" id="GO:0002926">
    <property type="term" value="P:tRNA wobble base 5-methoxycarbonylmethyl-2-thiouridinylation"/>
    <property type="evidence" value="ECO:0007669"/>
    <property type="project" value="TreeGrafter"/>
</dbReference>
<feature type="non-terminal residue" evidence="6">
    <location>
        <position position="137"/>
    </location>
</feature>
<dbReference type="PANTHER" id="PTHR11135">
    <property type="entry name" value="HISTONE ACETYLTRANSFERASE-RELATED"/>
    <property type="match status" value="1"/>
</dbReference>
<dbReference type="GO" id="GO:0051539">
    <property type="term" value="F:4 iron, 4 sulfur cluster binding"/>
    <property type="evidence" value="ECO:0007669"/>
    <property type="project" value="UniProtKB-KW"/>
</dbReference>
<evidence type="ECO:0000256" key="5">
    <source>
        <dbReference type="ARBA" id="ARBA00023014"/>
    </source>
</evidence>
<keyword evidence="2" id="KW-0949">S-adenosyl-L-methionine</keyword>
<dbReference type="GO" id="GO:0046872">
    <property type="term" value="F:metal ion binding"/>
    <property type="evidence" value="ECO:0007669"/>
    <property type="project" value="UniProtKB-KW"/>
</dbReference>
<dbReference type="PANTHER" id="PTHR11135:SF0">
    <property type="entry name" value="ELONGATOR COMPLEX PROTEIN 3"/>
    <property type="match status" value="1"/>
</dbReference>
<keyword evidence="4" id="KW-0408">Iron</keyword>
<reference evidence="6" key="1">
    <citation type="journal article" date="2014" name="Front. Microbiol.">
        <title>High frequency of phylogenetically diverse reductive dehalogenase-homologous genes in deep subseafloor sedimentary metagenomes.</title>
        <authorList>
            <person name="Kawai M."/>
            <person name="Futagami T."/>
            <person name="Toyoda A."/>
            <person name="Takaki Y."/>
            <person name="Nishi S."/>
            <person name="Hori S."/>
            <person name="Arai W."/>
            <person name="Tsubouchi T."/>
            <person name="Morono Y."/>
            <person name="Uchiyama I."/>
            <person name="Ito T."/>
            <person name="Fujiyama A."/>
            <person name="Inagaki F."/>
            <person name="Takami H."/>
        </authorList>
    </citation>
    <scope>NUCLEOTIDE SEQUENCE</scope>
    <source>
        <strain evidence="6">Expedition CK06-06</strain>
    </source>
</reference>
<evidence type="ECO:0000256" key="4">
    <source>
        <dbReference type="ARBA" id="ARBA00023004"/>
    </source>
</evidence>
<evidence type="ECO:0000313" key="6">
    <source>
        <dbReference type="EMBL" id="GAI20945.1"/>
    </source>
</evidence>
<organism evidence="6">
    <name type="scientific">marine sediment metagenome</name>
    <dbReference type="NCBI Taxonomy" id="412755"/>
    <lineage>
        <taxon>unclassified sequences</taxon>
        <taxon>metagenomes</taxon>
        <taxon>ecological metagenomes</taxon>
    </lineage>
</organism>
<accession>X1N254</accession>
<evidence type="ECO:0000256" key="1">
    <source>
        <dbReference type="ARBA" id="ARBA00022485"/>
    </source>
</evidence>
<dbReference type="GO" id="GO:0005737">
    <property type="term" value="C:cytoplasm"/>
    <property type="evidence" value="ECO:0007669"/>
    <property type="project" value="TreeGrafter"/>
</dbReference>
<keyword evidence="5" id="KW-0411">Iron-sulfur</keyword>
<evidence type="ECO:0008006" key="7">
    <source>
        <dbReference type="Google" id="ProtNLM"/>
    </source>
</evidence>
<protein>
    <recommendedName>
        <fullName evidence="7">tRNA uridine(34) 5-carboxymethylaminomethyl modification radical SAM/GNAT enzyme Elp3</fullName>
    </recommendedName>
</protein>
<gene>
    <name evidence="6" type="ORF">S06H3_29413</name>
</gene>
<comment type="caution">
    <text evidence="6">The sequence shown here is derived from an EMBL/GenBank/DDBJ whole genome shotgun (WGS) entry which is preliminary data.</text>
</comment>
<keyword evidence="3" id="KW-0479">Metal-binding</keyword>
<evidence type="ECO:0000256" key="2">
    <source>
        <dbReference type="ARBA" id="ARBA00022691"/>
    </source>
</evidence>
<dbReference type="InterPro" id="IPR039661">
    <property type="entry name" value="ELP3"/>
</dbReference>
<proteinExistence type="predicted"/>
<dbReference type="AlphaFoldDB" id="X1N254"/>
<evidence type="ECO:0000256" key="3">
    <source>
        <dbReference type="ARBA" id="ARBA00022723"/>
    </source>
</evidence>